<feature type="domain" description="4Fe-4S His(Cys)3-ligated-type" evidence="8">
    <location>
        <begin position="83"/>
        <end position="122"/>
    </location>
</feature>
<keyword evidence="5" id="KW-0411">Iron-sulfur</keyword>
<gene>
    <name evidence="9" type="ORF">COV55_00720</name>
</gene>
<evidence type="ECO:0000313" key="10">
    <source>
        <dbReference type="Proteomes" id="UP000230564"/>
    </source>
</evidence>
<evidence type="ECO:0000259" key="7">
    <source>
        <dbReference type="PROSITE" id="PS51379"/>
    </source>
</evidence>
<evidence type="ECO:0000313" key="9">
    <source>
        <dbReference type="EMBL" id="PIR06934.1"/>
    </source>
</evidence>
<dbReference type="Pfam" id="PF12838">
    <property type="entry name" value="Fer4_7"/>
    <property type="match status" value="1"/>
</dbReference>
<dbReference type="SUPFAM" id="SSF53920">
    <property type="entry name" value="Fe-only hydrogenase"/>
    <property type="match status" value="1"/>
</dbReference>
<dbReference type="InterPro" id="IPR001041">
    <property type="entry name" value="2Fe-2S_ferredoxin-type"/>
</dbReference>
<dbReference type="Proteomes" id="UP000230564">
    <property type="component" value="Unassembled WGS sequence"/>
</dbReference>
<dbReference type="PROSITE" id="PS51085">
    <property type="entry name" value="2FE2S_FER_2"/>
    <property type="match status" value="1"/>
</dbReference>
<evidence type="ECO:0000259" key="8">
    <source>
        <dbReference type="PROSITE" id="PS51839"/>
    </source>
</evidence>
<comment type="caution">
    <text evidence="9">The sequence shown here is derived from an EMBL/GenBank/DDBJ whole genome shotgun (WGS) entry which is preliminary data.</text>
</comment>
<dbReference type="SUPFAM" id="SSF54292">
    <property type="entry name" value="2Fe-2S ferredoxin-like"/>
    <property type="match status" value="1"/>
</dbReference>
<keyword evidence="1" id="KW-0004">4Fe-4S</keyword>
<dbReference type="InterPro" id="IPR036010">
    <property type="entry name" value="2Fe-2S_ferredoxin-like_sf"/>
</dbReference>
<dbReference type="InterPro" id="IPR004108">
    <property type="entry name" value="Fe_hydrogenase_lsu_C"/>
</dbReference>
<evidence type="ECO:0000256" key="5">
    <source>
        <dbReference type="ARBA" id="ARBA00023014"/>
    </source>
</evidence>
<evidence type="ECO:0000259" key="6">
    <source>
        <dbReference type="PROSITE" id="PS51085"/>
    </source>
</evidence>
<dbReference type="Gene3D" id="3.40.50.1780">
    <property type="match status" value="1"/>
</dbReference>
<dbReference type="EMBL" id="PCWQ01000007">
    <property type="protein sequence ID" value="PIR06934.1"/>
    <property type="molecule type" value="Genomic_DNA"/>
</dbReference>
<dbReference type="InterPro" id="IPR009016">
    <property type="entry name" value="Fe_hydrogenase"/>
</dbReference>
<dbReference type="Pfam" id="PF02256">
    <property type="entry name" value="Fe_hyd_SSU"/>
    <property type="match status" value="1"/>
</dbReference>
<dbReference type="GO" id="GO:0008901">
    <property type="term" value="F:ferredoxin hydrogenase activity"/>
    <property type="evidence" value="ECO:0007669"/>
    <property type="project" value="InterPro"/>
</dbReference>
<feature type="domain" description="2Fe-2S ferredoxin-type" evidence="6">
    <location>
        <begin position="5"/>
        <end position="83"/>
    </location>
</feature>
<dbReference type="NCBIfam" id="TIGR02512">
    <property type="entry name" value="FeFe_hydrog_A"/>
    <property type="match status" value="1"/>
</dbReference>
<accession>A0A2H0NDJ2</accession>
<dbReference type="SMART" id="SM00929">
    <property type="entry name" value="NADH-G_4Fe-4S_3"/>
    <property type="match status" value="1"/>
</dbReference>
<dbReference type="SMART" id="SM00902">
    <property type="entry name" value="Fe_hyd_SSU"/>
    <property type="match status" value="1"/>
</dbReference>
<evidence type="ECO:0000256" key="1">
    <source>
        <dbReference type="ARBA" id="ARBA00022485"/>
    </source>
</evidence>
<keyword evidence="2" id="KW-0479">Metal-binding</keyword>
<dbReference type="GO" id="GO:0005506">
    <property type="term" value="F:iron ion binding"/>
    <property type="evidence" value="ECO:0007669"/>
    <property type="project" value="InterPro"/>
</dbReference>
<evidence type="ECO:0000256" key="3">
    <source>
        <dbReference type="ARBA" id="ARBA00022737"/>
    </source>
</evidence>
<organism evidence="9 10">
    <name type="scientific">Candidatus Komeilibacteria bacterium CG11_big_fil_rev_8_21_14_0_20_36_20</name>
    <dbReference type="NCBI Taxonomy" id="1974477"/>
    <lineage>
        <taxon>Bacteria</taxon>
        <taxon>Candidatus Komeiliibacteriota</taxon>
    </lineage>
</organism>
<evidence type="ECO:0000256" key="2">
    <source>
        <dbReference type="ARBA" id="ARBA00022723"/>
    </source>
</evidence>
<name>A0A2H0NDJ2_9BACT</name>
<dbReference type="AlphaFoldDB" id="A0A2H0NDJ2"/>
<protein>
    <submittedName>
        <fullName evidence="9">Ferredoxin</fullName>
    </submittedName>
</protein>
<dbReference type="PROSITE" id="PS51839">
    <property type="entry name" value="4FE4S_HC3"/>
    <property type="match status" value="1"/>
</dbReference>
<dbReference type="PANTHER" id="PTHR11615">
    <property type="entry name" value="NITRATE, FORMATE, IRON DEHYDROGENASE"/>
    <property type="match status" value="1"/>
</dbReference>
<keyword evidence="4" id="KW-0408">Iron</keyword>
<keyword evidence="3" id="KW-0677">Repeat</keyword>
<dbReference type="Gene3D" id="3.40.950.10">
    <property type="entry name" value="Fe-only Hydrogenase (Larger Subunit), Chain L, domain 3"/>
    <property type="match status" value="1"/>
</dbReference>
<dbReference type="GO" id="GO:0051539">
    <property type="term" value="F:4 iron, 4 sulfur cluster binding"/>
    <property type="evidence" value="ECO:0007669"/>
    <property type="project" value="UniProtKB-KW"/>
</dbReference>
<dbReference type="Gene3D" id="3.30.70.20">
    <property type="match status" value="1"/>
</dbReference>
<dbReference type="InterPro" id="IPR017900">
    <property type="entry name" value="4Fe4S_Fe_S_CS"/>
</dbReference>
<dbReference type="Pfam" id="PF13510">
    <property type="entry name" value="Fer2_4"/>
    <property type="match status" value="1"/>
</dbReference>
<dbReference type="PROSITE" id="PS51379">
    <property type="entry name" value="4FE4S_FER_2"/>
    <property type="match status" value="2"/>
</dbReference>
<dbReference type="InterPro" id="IPR050340">
    <property type="entry name" value="Cytosolic_Fe-S_CAF"/>
</dbReference>
<dbReference type="PROSITE" id="PS00198">
    <property type="entry name" value="4FE4S_FER_1"/>
    <property type="match status" value="1"/>
</dbReference>
<dbReference type="InterPro" id="IPR013352">
    <property type="entry name" value="Fe_hydrogenase_subset"/>
</dbReference>
<dbReference type="InterPro" id="IPR019574">
    <property type="entry name" value="NADH_UbQ_OxRdtase_Gsu_4Fe4S-bd"/>
</dbReference>
<dbReference type="InterPro" id="IPR017896">
    <property type="entry name" value="4Fe4S_Fe-S-bd"/>
</dbReference>
<dbReference type="InterPro" id="IPR003149">
    <property type="entry name" value="Fe_hydrogenase_ssu"/>
</dbReference>
<feature type="domain" description="4Fe-4S ferredoxin-type" evidence="7">
    <location>
        <begin position="142"/>
        <end position="172"/>
    </location>
</feature>
<sequence>MIKEKKIKITIDGLAIQVSADQTIGKVARANNIKIPGLCFHPDLAVQASCRLCVVEIKGRKGLYTACSTKIEEGMDIVTDSSKIRRARKVNLELIFTQHCEECGDCIYKRNCTIRELAPKYKVNITKFPDRKKDYPVYKFGPSLIFDSSKCIDCNLCVEACKAQNVCFLETRKKGDFHDVVPSKDKNKDCIYCGQCLTHCPVGAFEGVGEFEEIEAPFQLKDKVVVVQFAPSIRTTIGEEFDMPHGSIVTGQLTAAIRQLGIKHVFDVSVGADFTTIAEADELIERITEKGVLPMMTSCCPGWVKYVEFFQPEFIPNLTTVRSPHIILGGLIKTYWAKKEKIDPKKIVVVSIMPCVAKKYEMTRPELKINGLRPVDYVFTTRELAWLLKKRKIDLSKVQPENIKDPFGVPTGAGVIYGASGGVMESALRTACGKISGQQLCPINFKQARGLDGVKKATLTIKGKKLKIAIANGTANAQKLLDELKEKPKAYDYIEIMACPGGCIGGGGQPVPVNAIIRQKRANSLYSIDTKKKKRLAEDNSIVKKVYQDFFNDHHKFHQVCHTKFRRKNKEVKT</sequence>
<evidence type="ECO:0000256" key="4">
    <source>
        <dbReference type="ARBA" id="ARBA00023004"/>
    </source>
</evidence>
<dbReference type="SUPFAM" id="SSF54862">
    <property type="entry name" value="4Fe-4S ferredoxins"/>
    <property type="match status" value="1"/>
</dbReference>
<dbReference type="Pfam" id="PF02906">
    <property type="entry name" value="Fe_hyd_lg_C"/>
    <property type="match status" value="1"/>
</dbReference>
<dbReference type="Gene3D" id="4.10.260.20">
    <property type="entry name" value="Iron hydrogenase, small subunit"/>
    <property type="match status" value="1"/>
</dbReference>
<feature type="domain" description="4Fe-4S ferredoxin-type" evidence="7">
    <location>
        <begin position="180"/>
        <end position="210"/>
    </location>
</feature>
<proteinExistence type="predicted"/>
<dbReference type="InterPro" id="IPR036991">
    <property type="entry name" value="Fe_hydrogenase_ssu_sf"/>
</dbReference>
<dbReference type="FunFam" id="3.30.70.20:FF:000035">
    <property type="entry name" value="Iron hydrogenase 1"/>
    <property type="match status" value="1"/>
</dbReference>
<reference evidence="9 10" key="1">
    <citation type="submission" date="2017-09" db="EMBL/GenBank/DDBJ databases">
        <title>Depth-based differentiation of microbial function through sediment-hosted aquifers and enrichment of novel symbionts in the deep terrestrial subsurface.</title>
        <authorList>
            <person name="Probst A.J."/>
            <person name="Ladd B."/>
            <person name="Jarett J.K."/>
            <person name="Geller-Mcgrath D.E."/>
            <person name="Sieber C.M."/>
            <person name="Emerson J.B."/>
            <person name="Anantharaman K."/>
            <person name="Thomas B.C."/>
            <person name="Malmstrom R."/>
            <person name="Stieglmeier M."/>
            <person name="Klingl A."/>
            <person name="Woyke T."/>
            <person name="Ryan C.M."/>
            <person name="Banfield J.F."/>
        </authorList>
    </citation>
    <scope>NUCLEOTIDE SEQUENCE [LARGE SCALE GENOMIC DNA]</scope>
    <source>
        <strain evidence="9">CG11_big_fil_rev_8_21_14_0_20_36_20</strain>
    </source>
</reference>
<dbReference type="Gene3D" id="3.10.20.740">
    <property type="match status" value="1"/>
</dbReference>